<feature type="chain" id="PRO_5016084070" description="Cuticle protein" evidence="4">
    <location>
        <begin position="20"/>
        <end position="379"/>
    </location>
</feature>
<dbReference type="GO" id="GO:0005615">
    <property type="term" value="C:extracellular space"/>
    <property type="evidence" value="ECO:0007669"/>
    <property type="project" value="TreeGrafter"/>
</dbReference>
<dbReference type="GO" id="GO:0031012">
    <property type="term" value="C:extracellular matrix"/>
    <property type="evidence" value="ECO:0007669"/>
    <property type="project" value="TreeGrafter"/>
</dbReference>
<dbReference type="InterPro" id="IPR000618">
    <property type="entry name" value="Insect_cuticle"/>
</dbReference>
<evidence type="ECO:0000256" key="3">
    <source>
        <dbReference type="PROSITE-ProRule" id="PRU00497"/>
    </source>
</evidence>
<keyword evidence="2 4" id="KW-0732">Signal</keyword>
<evidence type="ECO:0008006" key="7">
    <source>
        <dbReference type="Google" id="ProtNLM"/>
    </source>
</evidence>
<dbReference type="InterPro" id="IPR031311">
    <property type="entry name" value="CHIT_BIND_RR_consensus"/>
</dbReference>
<keyword evidence="6" id="KW-1185">Reference proteome</keyword>
<evidence type="ECO:0000256" key="2">
    <source>
        <dbReference type="ARBA" id="ARBA00022729"/>
    </source>
</evidence>
<dbReference type="PROSITE" id="PS51155">
    <property type="entry name" value="CHIT_BIND_RR_2"/>
    <property type="match status" value="1"/>
</dbReference>
<dbReference type="PANTHER" id="PTHR12236">
    <property type="entry name" value="STRUCTURAL CONTITUENT OF CUTICLE"/>
    <property type="match status" value="1"/>
</dbReference>
<evidence type="ECO:0000256" key="1">
    <source>
        <dbReference type="ARBA" id="ARBA00022460"/>
    </source>
</evidence>
<proteinExistence type="predicted"/>
<evidence type="ECO:0000256" key="4">
    <source>
        <dbReference type="SAM" id="SignalP"/>
    </source>
</evidence>
<accession>A0A2W1BQ88</accession>
<dbReference type="PRINTS" id="PR00947">
    <property type="entry name" value="CUTICLE"/>
</dbReference>
<dbReference type="Proteomes" id="UP000249218">
    <property type="component" value="Unassembled WGS sequence"/>
</dbReference>
<evidence type="ECO:0000313" key="5">
    <source>
        <dbReference type="EMBL" id="PZC75784.1"/>
    </source>
</evidence>
<dbReference type="PANTHER" id="PTHR12236:SF95">
    <property type="entry name" value="CUTICULAR PROTEIN 76BD, ISOFORM C-RELATED"/>
    <property type="match status" value="1"/>
</dbReference>
<keyword evidence="1 3" id="KW-0193">Cuticle</keyword>
<dbReference type="GO" id="GO:0042302">
    <property type="term" value="F:structural constituent of cuticle"/>
    <property type="evidence" value="ECO:0007669"/>
    <property type="project" value="UniProtKB-UniRule"/>
</dbReference>
<dbReference type="AlphaFoldDB" id="A0A2W1BQ88"/>
<feature type="signal peptide" evidence="4">
    <location>
        <begin position="1"/>
        <end position="19"/>
    </location>
</feature>
<evidence type="ECO:0000313" key="6">
    <source>
        <dbReference type="Proteomes" id="UP000249218"/>
    </source>
</evidence>
<dbReference type="EMBL" id="KZ149982">
    <property type="protein sequence ID" value="PZC75784.1"/>
    <property type="molecule type" value="Genomic_DNA"/>
</dbReference>
<name>A0A2W1BQ88_HELAM</name>
<gene>
    <name evidence="5" type="primary">HaOG205650</name>
    <name evidence="5" type="ORF">B5X24_HaOG205650</name>
</gene>
<dbReference type="InterPro" id="IPR051217">
    <property type="entry name" value="Insect_Cuticle_Struc_Prot"/>
</dbReference>
<organism evidence="5 6">
    <name type="scientific">Helicoverpa armigera</name>
    <name type="common">Cotton bollworm</name>
    <name type="synonym">Heliothis armigera</name>
    <dbReference type="NCBI Taxonomy" id="29058"/>
    <lineage>
        <taxon>Eukaryota</taxon>
        <taxon>Metazoa</taxon>
        <taxon>Ecdysozoa</taxon>
        <taxon>Arthropoda</taxon>
        <taxon>Hexapoda</taxon>
        <taxon>Insecta</taxon>
        <taxon>Pterygota</taxon>
        <taxon>Neoptera</taxon>
        <taxon>Endopterygota</taxon>
        <taxon>Lepidoptera</taxon>
        <taxon>Glossata</taxon>
        <taxon>Ditrysia</taxon>
        <taxon>Noctuoidea</taxon>
        <taxon>Noctuidae</taxon>
        <taxon>Heliothinae</taxon>
        <taxon>Helicoverpa</taxon>
    </lineage>
</organism>
<sequence length="379" mass="37297">MNIYVAISCLLALTASVAADGLLGGGLVYAPGHASVDYYAYPRYAFEYAVRDPHTGDNKAQWEKRDGDVVKGAYSLVEPDGSLRIVEYWADDKSGFNAVVKRLGPNLHPVSAPASIYKAPIPILGHGSAIAPISVGPIAKLGGLAGAPLISGPIIGGAVSSANLIKSAPIAVAPIAPIAPIIKTPIAPIAPIGYGSLGAIAKPIAPIAPLLPSYGGLPGPIYKAGPVYSAPLPGPIIKSGPILTEGLGGYSGVPLLKAPINLAGIGGYAGLKGDGLLGYGGYGGLKGDGLGYGSIAGLKGDGLLGYGGLGGLKGDALIGLGGYGGLKGDALAGYAGLGNLGGGYIKAPIGVSGGLSDLGHGILNTWGAGGSIGSLYGKH</sequence>
<dbReference type="Pfam" id="PF00379">
    <property type="entry name" value="Chitin_bind_4"/>
    <property type="match status" value="1"/>
</dbReference>
<dbReference type="OrthoDB" id="7471083at2759"/>
<reference evidence="5 6" key="1">
    <citation type="journal article" date="2017" name="BMC Biol.">
        <title>Genomic innovations, transcriptional plasticity and gene loss underlying the evolution and divergence of two highly polyphagous and invasive Helicoverpa pest species.</title>
        <authorList>
            <person name="Pearce S.L."/>
            <person name="Clarke D.F."/>
            <person name="East P.D."/>
            <person name="Elfekih S."/>
            <person name="Gordon K.H."/>
            <person name="Jermiin L.S."/>
            <person name="McGaughran A."/>
            <person name="Oakeshott J.G."/>
            <person name="Papanikolaou A."/>
            <person name="Perera O.P."/>
            <person name="Rane R.V."/>
            <person name="Richards S."/>
            <person name="Tay W.T."/>
            <person name="Walsh T.K."/>
            <person name="Anderson A."/>
            <person name="Anderson C.J."/>
            <person name="Asgari S."/>
            <person name="Board P.G."/>
            <person name="Bretschneider A."/>
            <person name="Campbell P.M."/>
            <person name="Chertemps T."/>
            <person name="Christeller J.T."/>
            <person name="Coppin C.W."/>
            <person name="Downes S.J."/>
            <person name="Duan G."/>
            <person name="Farnsworth C.A."/>
            <person name="Good R.T."/>
            <person name="Han L.B."/>
            <person name="Han Y.C."/>
            <person name="Hatje K."/>
            <person name="Horne I."/>
            <person name="Huang Y.P."/>
            <person name="Hughes D.S."/>
            <person name="Jacquin-Joly E."/>
            <person name="James W."/>
            <person name="Jhangiani S."/>
            <person name="Kollmar M."/>
            <person name="Kuwar S.S."/>
            <person name="Li S."/>
            <person name="Liu N.Y."/>
            <person name="Maibeche M.T."/>
            <person name="Miller J.R."/>
            <person name="Montagne N."/>
            <person name="Perry T."/>
            <person name="Qu J."/>
            <person name="Song S.V."/>
            <person name="Sutton G.G."/>
            <person name="Vogel H."/>
            <person name="Walenz B.P."/>
            <person name="Xu W."/>
            <person name="Zhang H.J."/>
            <person name="Zou Z."/>
            <person name="Batterham P."/>
            <person name="Edwards O.R."/>
            <person name="Feyereisen R."/>
            <person name="Gibbs R.A."/>
            <person name="Heckel D.G."/>
            <person name="McGrath A."/>
            <person name="Robin C."/>
            <person name="Scherer S.E."/>
            <person name="Worley K.C."/>
            <person name="Wu Y.D."/>
        </authorList>
    </citation>
    <scope>NUCLEOTIDE SEQUENCE [LARGE SCALE GENOMIC DNA]</scope>
    <source>
        <strain evidence="5">Harm_GR_Male_#8</strain>
        <tissue evidence="5">Whole organism</tissue>
    </source>
</reference>
<dbReference type="PROSITE" id="PS00233">
    <property type="entry name" value="CHIT_BIND_RR_1"/>
    <property type="match status" value="1"/>
</dbReference>
<protein>
    <recommendedName>
        <fullName evidence="7">Cuticle protein</fullName>
    </recommendedName>
</protein>